<organism evidence="13 14">
    <name type="scientific">Phascolarctos cinereus</name>
    <name type="common">Koala</name>
    <dbReference type="NCBI Taxonomy" id="38626"/>
    <lineage>
        <taxon>Eukaryota</taxon>
        <taxon>Metazoa</taxon>
        <taxon>Chordata</taxon>
        <taxon>Craniata</taxon>
        <taxon>Vertebrata</taxon>
        <taxon>Euteleostomi</taxon>
        <taxon>Mammalia</taxon>
        <taxon>Metatheria</taxon>
        <taxon>Diprotodontia</taxon>
        <taxon>Phascolarctidae</taxon>
        <taxon>Phascolarctos</taxon>
    </lineage>
</organism>
<keyword evidence="4" id="KW-0677">Repeat</keyword>
<feature type="compositionally biased region" description="Polar residues" evidence="12">
    <location>
        <begin position="20"/>
        <end position="38"/>
    </location>
</feature>
<dbReference type="RefSeq" id="XP_020820964.1">
    <property type="nucleotide sequence ID" value="XM_020965305.1"/>
</dbReference>
<dbReference type="KEGG" id="pcw:110193471"/>
<evidence type="ECO:0000256" key="7">
    <source>
        <dbReference type="ARBA" id="ARBA00023212"/>
    </source>
</evidence>
<dbReference type="PANTHER" id="PTHR46613">
    <property type="entry name" value="RADIAL SPOKE HEAD 10 HOMOLOG B-RELATED"/>
    <property type="match status" value="1"/>
</dbReference>
<evidence type="ECO:0000256" key="10">
    <source>
        <dbReference type="ARBA" id="ARBA00046952"/>
    </source>
</evidence>
<dbReference type="AlphaFoldDB" id="A0A6P5IIM5"/>
<evidence type="ECO:0000256" key="8">
    <source>
        <dbReference type="ARBA" id="ARBA00023273"/>
    </source>
</evidence>
<evidence type="ECO:0000256" key="4">
    <source>
        <dbReference type="ARBA" id="ARBA00022737"/>
    </source>
</evidence>
<evidence type="ECO:0000313" key="13">
    <source>
        <dbReference type="Proteomes" id="UP000515140"/>
    </source>
</evidence>
<gene>
    <name evidence="14 15" type="primary">LOC110193471</name>
</gene>
<dbReference type="PANTHER" id="PTHR46613:SF1">
    <property type="entry name" value="RADIAL SPOKE HEAD 10 HOMOLOG B-RELATED"/>
    <property type="match status" value="1"/>
</dbReference>
<name>A0A6P5IIM5_PHACI</name>
<protein>
    <submittedName>
        <fullName evidence="14 15">Radial spoke head 10 homolog B2-like isoform X1</fullName>
    </submittedName>
</protein>
<reference evidence="14 15" key="1">
    <citation type="submission" date="2025-04" db="UniProtKB">
        <authorList>
            <consortium name="RefSeq"/>
        </authorList>
    </citation>
    <scope>IDENTIFICATION</scope>
    <source>
        <tissue evidence="14 15">Spleen</tissue>
    </source>
</reference>
<keyword evidence="7" id="KW-0206">Cytoskeleton</keyword>
<dbReference type="Proteomes" id="UP000515140">
    <property type="component" value="Unplaced"/>
</dbReference>
<keyword evidence="5" id="KW-0282">Flagellum</keyword>
<feature type="region of interest" description="Disordered" evidence="12">
    <location>
        <begin position="694"/>
        <end position="719"/>
    </location>
</feature>
<dbReference type="SUPFAM" id="SSF82185">
    <property type="entry name" value="Histone H3 K4-specific methyltransferase SET7/9 N-terminal domain"/>
    <property type="match status" value="3"/>
</dbReference>
<evidence type="ECO:0000256" key="12">
    <source>
        <dbReference type="SAM" id="MobiDB-lite"/>
    </source>
</evidence>
<dbReference type="GeneID" id="110193471"/>
<dbReference type="InterPro" id="IPR003409">
    <property type="entry name" value="MORN"/>
</dbReference>
<feature type="compositionally biased region" description="Basic and acidic residues" evidence="12">
    <location>
        <begin position="1"/>
        <end position="16"/>
    </location>
</feature>
<keyword evidence="8" id="KW-0966">Cell projection</keyword>
<evidence type="ECO:0000256" key="6">
    <source>
        <dbReference type="ARBA" id="ARBA00023069"/>
    </source>
</evidence>
<evidence type="ECO:0000256" key="1">
    <source>
        <dbReference type="ARBA" id="ARBA00004230"/>
    </source>
</evidence>
<feature type="compositionally biased region" description="Basic and acidic residues" evidence="12">
    <location>
        <begin position="699"/>
        <end position="718"/>
    </location>
</feature>
<dbReference type="Pfam" id="PF02493">
    <property type="entry name" value="MORN"/>
    <property type="match status" value="10"/>
</dbReference>
<comment type="subunit">
    <text evidence="10">Interacts with RSPH6A. Does not appear to be part of the axonemal radial spoke complexes 1 or 2.</text>
</comment>
<dbReference type="GO" id="GO:0005930">
    <property type="term" value="C:axoneme"/>
    <property type="evidence" value="ECO:0007669"/>
    <property type="project" value="UniProtKB-SubCell"/>
</dbReference>
<accession>A0A6P5IIM5</accession>
<evidence type="ECO:0000313" key="15">
    <source>
        <dbReference type="RefSeq" id="XP_020820964.1"/>
    </source>
</evidence>
<proteinExistence type="predicted"/>
<evidence type="ECO:0000256" key="11">
    <source>
        <dbReference type="SAM" id="Coils"/>
    </source>
</evidence>
<comment type="function">
    <text evidence="9">May function as part of the axonemal radial spoke complex 3 (RS3). Radial spoke complexes are important for ciliary motility.</text>
</comment>
<sequence length="909" mass="104527">MAKEKKKADKKAEKAARSPSPLSDQPVDTSKQETNASKQEIIPVTPEPEVLPIKEEKPEEVQVEIPQYYEEPILTKLIVLSYEGEKVRGLYEGEGVAHFEGGGEYRGMFSEGLMHGQGTYIWADGLKYEGDFVKNIPMYHGTYTWPDGSTYEGEVTNGIRHGFGMFKCSIQPISYIGQWCHGKRHGKGSIYYNQDGTSWYEGDWVYNIKKGWGIRCYTSGNIYEGQWEDNMRHGEGRMRWLTTNEEYTGQWVKGIQNGFGTHTWFLKRIPGSQYPLRNEYVGDFVNGDRHGRGKFFYASGAMYDGEWVSNKKHGFGRLTFKNGRIYEGQFANDHIAEFPLFQIDAESDSVDESACPEPTCSAEIIRKLDGSESNSVLGSSIELDLTLLLDVYPQKDRPEEKKQAEFAVLRNISELRRIYSFYSSLGCDHSLDNTFLMTKLQFWRFLKDCKLHHCKITLADMDRVLSDNNNISVEEIHSPFTTLLLRTFLNYLLQIAYHIYHKDYKNGRPSLFMCFSKMMTDNIAPNACQIKGNFFCDQQRTVYAMNYIDKCWEIYLAYCRPNINPPHELIMKTRYFLWMLKDFKIITKNLTATKFVEIIAEDSPFMHDGIDSNFELELVFLEFFEALLGCALFSDTTQTDKQQQGIHTADDFTAVKYISTQQNVLNKSMSVLTSYDSDITHFVSAKSSSSKLGMPVDLNKMKKSETKSKESLSEEKGSKLNSKPVVKGASLFLAQLAHSVTLDSQVQQSLCSVAVSKSEDEEEAGPSQPISDFEERAMKEISEKFEKSKYGRKEKINTWINHIYFFFVNTFFQAYKHEEIIKEKIKENRILEEELAQKKKIENEEVEARLNLLLEEEAKRQDYEVITITVTTKDTSEDLPHLTPSPPKEEVIKVTTSKKRKRFMVMSAI</sequence>
<keyword evidence="13" id="KW-1185">Reference proteome</keyword>
<evidence type="ECO:0000256" key="3">
    <source>
        <dbReference type="ARBA" id="ARBA00022490"/>
    </source>
</evidence>
<keyword evidence="11" id="KW-0175">Coiled coil</keyword>
<evidence type="ECO:0000256" key="5">
    <source>
        <dbReference type="ARBA" id="ARBA00022846"/>
    </source>
</evidence>
<dbReference type="SMART" id="SM00698">
    <property type="entry name" value="MORN"/>
    <property type="match status" value="10"/>
</dbReference>
<keyword evidence="3" id="KW-0963">Cytoplasm</keyword>
<dbReference type="RefSeq" id="XP_020820963.1">
    <property type="nucleotide sequence ID" value="XM_020965304.1"/>
</dbReference>
<dbReference type="Gene3D" id="2.20.110.10">
    <property type="entry name" value="Histone H3 K4-specific methyltransferase SET7/9 N-terminal domain"/>
    <property type="match status" value="3"/>
</dbReference>
<evidence type="ECO:0000256" key="2">
    <source>
        <dbReference type="ARBA" id="ARBA00004430"/>
    </source>
</evidence>
<evidence type="ECO:0000313" key="14">
    <source>
        <dbReference type="RefSeq" id="XP_020820963.1"/>
    </source>
</evidence>
<dbReference type="GO" id="GO:0031514">
    <property type="term" value="C:motile cilium"/>
    <property type="evidence" value="ECO:0007669"/>
    <property type="project" value="UniProtKB-SubCell"/>
</dbReference>
<feature type="coiled-coil region" evidence="11">
    <location>
        <begin position="821"/>
        <end position="856"/>
    </location>
</feature>
<keyword evidence="6" id="KW-0969">Cilium</keyword>
<comment type="subcellular location">
    <subcellularLocation>
        <location evidence="1">Cell projection</location>
        <location evidence="1">Cilium</location>
        <location evidence="1">Flagellum</location>
    </subcellularLocation>
    <subcellularLocation>
        <location evidence="2">Cytoplasm</location>
        <location evidence="2">Cytoskeleton</location>
        <location evidence="2">Cilium axoneme</location>
    </subcellularLocation>
</comment>
<evidence type="ECO:0000256" key="9">
    <source>
        <dbReference type="ARBA" id="ARBA00045836"/>
    </source>
</evidence>
<feature type="region of interest" description="Disordered" evidence="12">
    <location>
        <begin position="1"/>
        <end position="57"/>
    </location>
</feature>